<feature type="domain" description="Reverse transcriptase zinc-binding" evidence="1">
    <location>
        <begin position="147"/>
        <end position="236"/>
    </location>
</feature>
<comment type="caution">
    <text evidence="2">The sequence shown here is derived from an EMBL/GenBank/DDBJ whole genome shotgun (WGS) entry which is preliminary data.</text>
</comment>
<dbReference type="AlphaFoldDB" id="A0AAW2TTX5"/>
<name>A0AAW2TTX5_SESRA</name>
<proteinExistence type="predicted"/>
<dbReference type="Pfam" id="PF13966">
    <property type="entry name" value="zf-RVT"/>
    <property type="match status" value="1"/>
</dbReference>
<dbReference type="PANTHER" id="PTHR33116">
    <property type="entry name" value="REVERSE TRANSCRIPTASE ZINC-BINDING DOMAIN-CONTAINING PROTEIN-RELATED-RELATED"/>
    <property type="match status" value="1"/>
</dbReference>
<organism evidence="2">
    <name type="scientific">Sesamum radiatum</name>
    <name type="common">Black benniseed</name>
    <dbReference type="NCBI Taxonomy" id="300843"/>
    <lineage>
        <taxon>Eukaryota</taxon>
        <taxon>Viridiplantae</taxon>
        <taxon>Streptophyta</taxon>
        <taxon>Embryophyta</taxon>
        <taxon>Tracheophyta</taxon>
        <taxon>Spermatophyta</taxon>
        <taxon>Magnoliopsida</taxon>
        <taxon>eudicotyledons</taxon>
        <taxon>Gunneridae</taxon>
        <taxon>Pentapetalae</taxon>
        <taxon>asterids</taxon>
        <taxon>lamiids</taxon>
        <taxon>Lamiales</taxon>
        <taxon>Pedaliaceae</taxon>
        <taxon>Sesamum</taxon>
    </lineage>
</organism>
<protein>
    <recommendedName>
        <fullName evidence="1">Reverse transcriptase zinc-binding domain-containing protein</fullName>
    </recommendedName>
</protein>
<evidence type="ECO:0000313" key="2">
    <source>
        <dbReference type="EMBL" id="KAL0408448.1"/>
    </source>
</evidence>
<dbReference type="InterPro" id="IPR026960">
    <property type="entry name" value="RVT-Znf"/>
</dbReference>
<dbReference type="PANTHER" id="PTHR33116:SF86">
    <property type="entry name" value="REVERSE TRANSCRIPTASE DOMAIN-CONTAINING PROTEIN"/>
    <property type="match status" value="1"/>
</dbReference>
<reference evidence="2" key="1">
    <citation type="submission" date="2020-06" db="EMBL/GenBank/DDBJ databases">
        <authorList>
            <person name="Li T."/>
            <person name="Hu X."/>
            <person name="Zhang T."/>
            <person name="Song X."/>
            <person name="Zhang H."/>
            <person name="Dai N."/>
            <person name="Sheng W."/>
            <person name="Hou X."/>
            <person name="Wei L."/>
        </authorList>
    </citation>
    <scope>NUCLEOTIDE SEQUENCE</scope>
    <source>
        <strain evidence="2">G02</strain>
        <tissue evidence="2">Leaf</tissue>
    </source>
</reference>
<sequence>MLGVEVVEKHAKYLGLTTVAGRSKRELFEGIKDRFWRKLHSWSAKQLSQAGRAILIKTGGLGFKSLKEFNLALLTKQAWRVSMCPDSVAYTILSHKYFRGSTFFEAKLGSTPSYTWRSLWATRDILAAGIRWQVGNGNSISVTNGRFSVRSAYRLALTFREEGSGSNSRIGWQFIWKSKAPPKVLMFAWRCVQNSLPTADNLLREMIPSEGCAACFADHENILHLLPHCSFARLVWAISGLPWGVVGSAELDVERWFKKVHSKLLREQWDLFLVLCWALWWARNQRIFEGNLVDASSVVRLARRSSCVVAART</sequence>
<dbReference type="EMBL" id="JACGWJ010000007">
    <property type="protein sequence ID" value="KAL0408448.1"/>
    <property type="molecule type" value="Genomic_DNA"/>
</dbReference>
<accession>A0AAW2TTX5</accession>
<evidence type="ECO:0000259" key="1">
    <source>
        <dbReference type="Pfam" id="PF13966"/>
    </source>
</evidence>
<gene>
    <name evidence="2" type="ORF">Sradi_1779200</name>
</gene>
<reference evidence="2" key="2">
    <citation type="journal article" date="2024" name="Plant">
        <title>Genomic evolution and insights into agronomic trait innovations of Sesamum species.</title>
        <authorList>
            <person name="Miao H."/>
            <person name="Wang L."/>
            <person name="Qu L."/>
            <person name="Liu H."/>
            <person name="Sun Y."/>
            <person name="Le M."/>
            <person name="Wang Q."/>
            <person name="Wei S."/>
            <person name="Zheng Y."/>
            <person name="Lin W."/>
            <person name="Duan Y."/>
            <person name="Cao H."/>
            <person name="Xiong S."/>
            <person name="Wang X."/>
            <person name="Wei L."/>
            <person name="Li C."/>
            <person name="Ma Q."/>
            <person name="Ju M."/>
            <person name="Zhao R."/>
            <person name="Li G."/>
            <person name="Mu C."/>
            <person name="Tian Q."/>
            <person name="Mei H."/>
            <person name="Zhang T."/>
            <person name="Gao T."/>
            <person name="Zhang H."/>
        </authorList>
    </citation>
    <scope>NUCLEOTIDE SEQUENCE</scope>
    <source>
        <strain evidence="2">G02</strain>
    </source>
</reference>